<dbReference type="Gene3D" id="2.60.40.10">
    <property type="entry name" value="Immunoglobulins"/>
    <property type="match status" value="2"/>
</dbReference>
<evidence type="ECO:0000259" key="2">
    <source>
        <dbReference type="PROSITE" id="PS50835"/>
    </source>
</evidence>
<sequence length="94" mass="10264">QMILEDGTLRLTNISKSDEGSYTCVARNHFGAASSTGSLVVKDASVGQSLVLPCEVSSDSSLSPIFKWFFNGKAIDFSRQEHFEMIGGVRTCLW</sequence>
<name>A0ABV0Q316_9TELE</name>
<dbReference type="InterPro" id="IPR007110">
    <property type="entry name" value="Ig-like_dom"/>
</dbReference>
<dbReference type="InterPro" id="IPR013151">
    <property type="entry name" value="Immunoglobulin_dom"/>
</dbReference>
<protein>
    <recommendedName>
        <fullName evidence="2">Ig-like domain-containing protein</fullName>
    </recommendedName>
</protein>
<dbReference type="InterPro" id="IPR036179">
    <property type="entry name" value="Ig-like_dom_sf"/>
</dbReference>
<organism evidence="3 4">
    <name type="scientific">Goodea atripinnis</name>
    <dbReference type="NCBI Taxonomy" id="208336"/>
    <lineage>
        <taxon>Eukaryota</taxon>
        <taxon>Metazoa</taxon>
        <taxon>Chordata</taxon>
        <taxon>Craniata</taxon>
        <taxon>Vertebrata</taxon>
        <taxon>Euteleostomi</taxon>
        <taxon>Actinopterygii</taxon>
        <taxon>Neopterygii</taxon>
        <taxon>Teleostei</taxon>
        <taxon>Neoteleostei</taxon>
        <taxon>Acanthomorphata</taxon>
        <taxon>Ovalentaria</taxon>
        <taxon>Atherinomorphae</taxon>
        <taxon>Cyprinodontiformes</taxon>
        <taxon>Goodeidae</taxon>
        <taxon>Goodea</taxon>
    </lineage>
</organism>
<keyword evidence="4" id="KW-1185">Reference proteome</keyword>
<dbReference type="SUPFAM" id="SSF48726">
    <property type="entry name" value="Immunoglobulin"/>
    <property type="match status" value="2"/>
</dbReference>
<evidence type="ECO:0000313" key="3">
    <source>
        <dbReference type="EMBL" id="MEQ2189927.1"/>
    </source>
</evidence>
<dbReference type="Pfam" id="PF00047">
    <property type="entry name" value="ig"/>
    <property type="match status" value="1"/>
</dbReference>
<dbReference type="Proteomes" id="UP001476798">
    <property type="component" value="Unassembled WGS sequence"/>
</dbReference>
<keyword evidence="1" id="KW-0393">Immunoglobulin domain</keyword>
<evidence type="ECO:0000313" key="4">
    <source>
        <dbReference type="Proteomes" id="UP001476798"/>
    </source>
</evidence>
<proteinExistence type="predicted"/>
<gene>
    <name evidence="3" type="ORF">GOODEAATRI_030324</name>
</gene>
<dbReference type="InterPro" id="IPR013783">
    <property type="entry name" value="Ig-like_fold"/>
</dbReference>
<dbReference type="InterPro" id="IPR013098">
    <property type="entry name" value="Ig_I-set"/>
</dbReference>
<dbReference type="PANTHER" id="PTHR10075">
    <property type="entry name" value="BASIGIN RELATED"/>
    <property type="match status" value="1"/>
</dbReference>
<feature type="domain" description="Ig-like" evidence="2">
    <location>
        <begin position="1"/>
        <end position="40"/>
    </location>
</feature>
<reference evidence="3 4" key="1">
    <citation type="submission" date="2021-06" db="EMBL/GenBank/DDBJ databases">
        <authorList>
            <person name="Palmer J.M."/>
        </authorList>
    </citation>
    <scope>NUCLEOTIDE SEQUENCE [LARGE SCALE GENOMIC DNA]</scope>
    <source>
        <strain evidence="3 4">GA_2019</strain>
        <tissue evidence="3">Muscle</tissue>
    </source>
</reference>
<dbReference type="Pfam" id="PF07679">
    <property type="entry name" value="I-set"/>
    <property type="match status" value="1"/>
</dbReference>
<comment type="caution">
    <text evidence="3">The sequence shown here is derived from an EMBL/GenBank/DDBJ whole genome shotgun (WGS) entry which is preliminary data.</text>
</comment>
<dbReference type="PANTHER" id="PTHR10075:SF100">
    <property type="entry name" value="FASCICLIN-2"/>
    <property type="match status" value="1"/>
</dbReference>
<dbReference type="EMBL" id="JAHRIO010094716">
    <property type="protein sequence ID" value="MEQ2189927.1"/>
    <property type="molecule type" value="Genomic_DNA"/>
</dbReference>
<evidence type="ECO:0000256" key="1">
    <source>
        <dbReference type="ARBA" id="ARBA00023319"/>
    </source>
</evidence>
<feature type="non-terminal residue" evidence="3">
    <location>
        <position position="1"/>
    </location>
</feature>
<dbReference type="PROSITE" id="PS50835">
    <property type="entry name" value="IG_LIKE"/>
    <property type="match status" value="1"/>
</dbReference>
<accession>A0ABV0Q316</accession>